<comment type="caution">
    <text evidence="1">The sequence shown here is derived from an EMBL/GenBank/DDBJ whole genome shotgun (WGS) entry which is preliminary data.</text>
</comment>
<evidence type="ECO:0000313" key="1">
    <source>
        <dbReference type="EMBL" id="PVY60948.1"/>
    </source>
</evidence>
<dbReference type="EMBL" id="QEKO01000005">
    <property type="protein sequence ID" value="PVY60948.1"/>
    <property type="molecule type" value="Genomic_DNA"/>
</dbReference>
<dbReference type="AlphaFoldDB" id="A0A2U1CIY6"/>
<sequence>MRRKPDPERIDEHTPEWTKADFEQAKRLKDMPASFQRSVKRMRGPQKSPVKIQTSIRFDQDVLEGLKATGRGWQTRVNDAMREWLRSHS</sequence>
<organism evidence="1 2">
    <name type="scientific">Pusillimonas noertemannii</name>
    <dbReference type="NCBI Taxonomy" id="305977"/>
    <lineage>
        <taxon>Bacteria</taxon>
        <taxon>Pseudomonadati</taxon>
        <taxon>Pseudomonadota</taxon>
        <taxon>Betaproteobacteria</taxon>
        <taxon>Burkholderiales</taxon>
        <taxon>Alcaligenaceae</taxon>
        <taxon>Pusillimonas</taxon>
    </lineage>
</organism>
<dbReference type="InterPro" id="IPR025528">
    <property type="entry name" value="BrnA_antitoxin"/>
</dbReference>
<dbReference type="Pfam" id="PF14384">
    <property type="entry name" value="BrnA_antitoxin"/>
    <property type="match status" value="1"/>
</dbReference>
<gene>
    <name evidence="1" type="ORF">C7440_3110</name>
</gene>
<protein>
    <submittedName>
        <fullName evidence="1">Uncharacterized protein (DUF4415 family)</fullName>
    </submittedName>
</protein>
<dbReference type="OrthoDB" id="9796641at2"/>
<keyword evidence="2" id="KW-1185">Reference proteome</keyword>
<reference evidence="1 2" key="1">
    <citation type="submission" date="2018-04" db="EMBL/GenBank/DDBJ databases">
        <title>Genomic Encyclopedia of Type Strains, Phase IV (KMG-IV): sequencing the most valuable type-strain genomes for metagenomic binning, comparative biology and taxonomic classification.</title>
        <authorList>
            <person name="Goeker M."/>
        </authorList>
    </citation>
    <scope>NUCLEOTIDE SEQUENCE [LARGE SCALE GENOMIC DNA]</scope>
    <source>
        <strain evidence="1 2">DSM 10065</strain>
    </source>
</reference>
<proteinExistence type="predicted"/>
<dbReference type="RefSeq" id="WP_116519168.1">
    <property type="nucleotide sequence ID" value="NZ_JACCEX010000005.1"/>
</dbReference>
<accession>A0A2U1CIY6</accession>
<name>A0A2U1CIY6_9BURK</name>
<evidence type="ECO:0000313" key="2">
    <source>
        <dbReference type="Proteomes" id="UP000246145"/>
    </source>
</evidence>
<dbReference type="Proteomes" id="UP000246145">
    <property type="component" value="Unassembled WGS sequence"/>
</dbReference>